<evidence type="ECO:0000313" key="2">
    <source>
        <dbReference type="Proteomes" id="UP000326642"/>
    </source>
</evidence>
<organism evidence="1 2">
    <name type="scientific">Klebsiella phage JIPh_Kp127</name>
    <dbReference type="NCBI Taxonomy" id="2653645"/>
    <lineage>
        <taxon>Viruses</taxon>
        <taxon>Duplodnaviria</taxon>
        <taxon>Heunggongvirae</taxon>
        <taxon>Uroviricota</taxon>
        <taxon>Caudoviricetes</taxon>
        <taxon>Demerecviridae</taxon>
        <taxon>Sugarlandvirus</taxon>
        <taxon>Sugarlandvirus JIPhKp127</taxon>
    </lineage>
</organism>
<protein>
    <submittedName>
        <fullName evidence="1">Uncharacterized protein</fullName>
    </submittedName>
</protein>
<sequence>MKPGAILETQWIAISTIISLLILWGEEVFL</sequence>
<proteinExistence type="predicted"/>
<dbReference type="EMBL" id="MN434096">
    <property type="protein sequence ID" value="QFR57445.1"/>
    <property type="molecule type" value="Genomic_DNA"/>
</dbReference>
<dbReference type="Proteomes" id="UP000326642">
    <property type="component" value="Segment"/>
</dbReference>
<name>A0A5P8PLD4_9CAUD</name>
<keyword evidence="2" id="KW-1185">Reference proteome</keyword>
<evidence type="ECO:0000313" key="1">
    <source>
        <dbReference type="EMBL" id="QFR57445.1"/>
    </source>
</evidence>
<accession>A0A5P8PLD4</accession>
<gene>
    <name evidence="1" type="ORF">JIPhKp127_0015</name>
</gene>
<reference evidence="1 2" key="1">
    <citation type="submission" date="2019-09" db="EMBL/GenBank/DDBJ databases">
        <title>Klebsiella pneumoniae ST258 genomic variability and bacteriophage susceptibility.</title>
        <authorList>
            <person name="Venturini C."/>
            <person name="Ben Zakour N."/>
            <person name="Bowring B."/>
            <person name="Morales S."/>
            <person name="Cole R."/>
            <person name="Kovach Z."/>
            <person name="Branston S."/>
            <person name="Kettle E."/>
            <person name="Thomson N."/>
            <person name="Iredell J."/>
        </authorList>
    </citation>
    <scope>NUCLEOTIDE SEQUENCE [LARGE SCALE GENOMIC DNA]</scope>
</reference>